<dbReference type="GO" id="GO:0045892">
    <property type="term" value="P:negative regulation of DNA-templated transcription"/>
    <property type="evidence" value="ECO:0007669"/>
    <property type="project" value="TreeGrafter"/>
</dbReference>
<dbReference type="EMBL" id="CP001097">
    <property type="protein sequence ID" value="ACD91341.1"/>
    <property type="molecule type" value="Genomic_DNA"/>
</dbReference>
<dbReference type="SUPFAM" id="SSF46785">
    <property type="entry name" value="Winged helix' DNA-binding domain"/>
    <property type="match status" value="1"/>
</dbReference>
<dbReference type="KEGG" id="cli:Clim_2318"/>
<reference evidence="3 4" key="1">
    <citation type="submission" date="2008-05" db="EMBL/GenBank/DDBJ databases">
        <title>Complete sequence of Chlorobium limicola DSM 245.</title>
        <authorList>
            <consortium name="US DOE Joint Genome Institute"/>
            <person name="Lucas S."/>
            <person name="Copeland A."/>
            <person name="Lapidus A."/>
            <person name="Glavina del Rio T."/>
            <person name="Dalin E."/>
            <person name="Tice H."/>
            <person name="Bruce D."/>
            <person name="Goodwin L."/>
            <person name="Pitluck S."/>
            <person name="Schmutz J."/>
            <person name="Larimer F."/>
            <person name="Land M."/>
            <person name="Hauser L."/>
            <person name="Kyrpides N."/>
            <person name="Ovchinnikova G."/>
            <person name="Zhao F."/>
            <person name="Li T."/>
            <person name="Liu Z."/>
            <person name="Overmann J."/>
            <person name="Bryant D.A."/>
            <person name="Richardson P."/>
        </authorList>
    </citation>
    <scope>NUCLEOTIDE SEQUENCE [LARGE SCALE GENOMIC DNA]</scope>
    <source>
        <strain evidence="4">DSM 245 / NBRC 103803 / 6330</strain>
    </source>
</reference>
<comment type="cofactor">
    <cofactor evidence="2">
        <name>Mn(2+)</name>
        <dbReference type="ChEBI" id="CHEBI:29035"/>
    </cofactor>
    <cofactor evidence="2">
        <name>Fe(2+)</name>
        <dbReference type="ChEBI" id="CHEBI:29033"/>
    </cofactor>
    <text evidence="2">Binds 1 Mn(2+) or Fe(2+) ion per subunit.</text>
</comment>
<dbReference type="InterPro" id="IPR002481">
    <property type="entry name" value="FUR"/>
</dbReference>
<accession>B3EHH9</accession>
<dbReference type="Pfam" id="PF01475">
    <property type="entry name" value="FUR"/>
    <property type="match status" value="1"/>
</dbReference>
<feature type="binding site" evidence="1">
    <location>
        <position position="106"/>
    </location>
    <ligand>
        <name>Zn(2+)</name>
        <dbReference type="ChEBI" id="CHEBI:29105"/>
    </ligand>
</feature>
<evidence type="ECO:0000256" key="1">
    <source>
        <dbReference type="PIRSR" id="PIRSR602481-1"/>
    </source>
</evidence>
<gene>
    <name evidence="3" type="ordered locus">Clim_2318</name>
</gene>
<sequence length="152" mass="16623" precursor="true">MEIISVYDMQNTLDIIRSAGLKATPRRIAIIALFSGESRPLSPLQVQTELKKQFVRCGLPGIYRNLEALAECGILCRLAGFGRERSYALCGSRGNRHTHHICCVACGRIEAFDDGAYHDGMIVGGYRLLSHTTHSEGICASCLSETNGEHPS</sequence>
<dbReference type="AlphaFoldDB" id="B3EHH9"/>
<evidence type="ECO:0000256" key="2">
    <source>
        <dbReference type="PIRSR" id="PIRSR602481-2"/>
    </source>
</evidence>
<proteinExistence type="predicted"/>
<dbReference type="eggNOG" id="COG0735">
    <property type="taxonomic scope" value="Bacteria"/>
</dbReference>
<organism evidence="3 4">
    <name type="scientific">Chlorobium limicola (strain DSM 245 / NBRC 103803 / 6330)</name>
    <dbReference type="NCBI Taxonomy" id="290315"/>
    <lineage>
        <taxon>Bacteria</taxon>
        <taxon>Pseudomonadati</taxon>
        <taxon>Chlorobiota</taxon>
        <taxon>Chlorobiia</taxon>
        <taxon>Chlorobiales</taxon>
        <taxon>Chlorobiaceae</taxon>
        <taxon>Chlorobium/Pelodictyon group</taxon>
        <taxon>Chlorobium</taxon>
    </lineage>
</organism>
<feature type="binding site" evidence="1">
    <location>
        <position position="139"/>
    </location>
    <ligand>
        <name>Zn(2+)</name>
        <dbReference type="ChEBI" id="CHEBI:29105"/>
    </ligand>
</feature>
<dbReference type="PANTHER" id="PTHR33202:SF7">
    <property type="entry name" value="FERRIC UPTAKE REGULATION PROTEIN"/>
    <property type="match status" value="1"/>
</dbReference>
<evidence type="ECO:0000313" key="4">
    <source>
        <dbReference type="Proteomes" id="UP000008841"/>
    </source>
</evidence>
<name>B3EHH9_CHLL2</name>
<feature type="binding site" evidence="1">
    <location>
        <position position="103"/>
    </location>
    <ligand>
        <name>Zn(2+)</name>
        <dbReference type="ChEBI" id="CHEBI:29105"/>
    </ligand>
</feature>
<dbReference type="GO" id="GO:0000976">
    <property type="term" value="F:transcription cis-regulatory region binding"/>
    <property type="evidence" value="ECO:0007669"/>
    <property type="project" value="TreeGrafter"/>
</dbReference>
<feature type="binding site" evidence="2">
    <location>
        <position position="97"/>
    </location>
    <ligand>
        <name>Fe cation</name>
        <dbReference type="ChEBI" id="CHEBI:24875"/>
    </ligand>
</feature>
<keyword evidence="1" id="KW-0862">Zinc</keyword>
<dbReference type="InterPro" id="IPR036390">
    <property type="entry name" value="WH_DNA-bd_sf"/>
</dbReference>
<comment type="cofactor">
    <cofactor evidence="1">
        <name>Zn(2+)</name>
        <dbReference type="ChEBI" id="CHEBI:29105"/>
    </cofactor>
    <text evidence="1">Binds 1 zinc ion per subunit.</text>
</comment>
<protein>
    <submittedName>
        <fullName evidence="3">Ferric uptake regulator, Fur family</fullName>
    </submittedName>
</protein>
<dbReference type="Proteomes" id="UP000008841">
    <property type="component" value="Chromosome"/>
</dbReference>
<feature type="binding site" evidence="2">
    <location>
        <position position="131"/>
    </location>
    <ligand>
        <name>Fe cation</name>
        <dbReference type="ChEBI" id="CHEBI:24875"/>
    </ligand>
</feature>
<evidence type="ECO:0000313" key="3">
    <source>
        <dbReference type="EMBL" id="ACD91341.1"/>
    </source>
</evidence>
<dbReference type="Gene3D" id="1.10.10.10">
    <property type="entry name" value="Winged helix-like DNA-binding domain superfamily/Winged helix DNA-binding domain"/>
    <property type="match status" value="1"/>
</dbReference>
<dbReference type="GO" id="GO:0003700">
    <property type="term" value="F:DNA-binding transcription factor activity"/>
    <property type="evidence" value="ECO:0007669"/>
    <property type="project" value="InterPro"/>
</dbReference>
<dbReference type="GO" id="GO:1900376">
    <property type="term" value="P:regulation of secondary metabolite biosynthetic process"/>
    <property type="evidence" value="ECO:0007669"/>
    <property type="project" value="TreeGrafter"/>
</dbReference>
<keyword evidence="1" id="KW-0479">Metal-binding</keyword>
<dbReference type="PANTHER" id="PTHR33202">
    <property type="entry name" value="ZINC UPTAKE REGULATION PROTEIN"/>
    <property type="match status" value="1"/>
</dbReference>
<dbReference type="GO" id="GO:0008270">
    <property type="term" value="F:zinc ion binding"/>
    <property type="evidence" value="ECO:0007669"/>
    <property type="project" value="TreeGrafter"/>
</dbReference>
<dbReference type="InterPro" id="IPR036388">
    <property type="entry name" value="WH-like_DNA-bd_sf"/>
</dbReference>
<keyword evidence="2" id="KW-0408">Iron</keyword>
<feature type="binding site" evidence="1">
    <location>
        <position position="142"/>
    </location>
    <ligand>
        <name>Zn(2+)</name>
        <dbReference type="ChEBI" id="CHEBI:29105"/>
    </ligand>
</feature>
<dbReference type="STRING" id="290315.Clim_2318"/>
<dbReference type="HOGENOM" id="CLU_096072_3_1_10"/>